<evidence type="ECO:0008006" key="3">
    <source>
        <dbReference type="Google" id="ProtNLM"/>
    </source>
</evidence>
<proteinExistence type="predicted"/>
<evidence type="ECO:0000313" key="1">
    <source>
        <dbReference type="EMBL" id="APW65902.1"/>
    </source>
</evidence>
<evidence type="ECO:0000313" key="2">
    <source>
        <dbReference type="Proteomes" id="UP000186074"/>
    </source>
</evidence>
<dbReference type="OrthoDB" id="5372903at2"/>
<dbReference type="KEGG" id="alp:LPB137_08550"/>
<organism evidence="1 2">
    <name type="scientific">Poseidonibacter parvus</name>
    <dbReference type="NCBI Taxonomy" id="1850254"/>
    <lineage>
        <taxon>Bacteria</taxon>
        <taxon>Pseudomonadati</taxon>
        <taxon>Campylobacterota</taxon>
        <taxon>Epsilonproteobacteria</taxon>
        <taxon>Campylobacterales</taxon>
        <taxon>Arcobacteraceae</taxon>
        <taxon>Poseidonibacter</taxon>
    </lineage>
</organism>
<name>A0A1P8KMW0_9BACT</name>
<dbReference type="EMBL" id="CP019070">
    <property type="protein sequence ID" value="APW65902.1"/>
    <property type="molecule type" value="Genomic_DNA"/>
</dbReference>
<sequence length="108" mass="13531">MNIKMELKELIVLLEKNYFINVHDKTEELWRKYKNDKKTRNESFILKAFVNAFAYFELIKMQRYEHAQNIWLLYKKYENLIDEIDSINKIEYKKIQKMIYEKREEIKK</sequence>
<accession>A0A1P8KMW0</accession>
<protein>
    <recommendedName>
        <fullName evidence="3">DUF309 domain-containing protein</fullName>
    </recommendedName>
</protein>
<keyword evidence="2" id="KW-1185">Reference proteome</keyword>
<reference evidence="1 2" key="1">
    <citation type="submission" date="2017-01" db="EMBL/GenBank/DDBJ databases">
        <title>Genome sequencing of Arcobacter sp. LPB0137.</title>
        <authorList>
            <person name="Lee G.-W."/>
            <person name="Yi H."/>
        </authorList>
    </citation>
    <scope>NUCLEOTIDE SEQUENCE [LARGE SCALE GENOMIC DNA]</scope>
    <source>
        <strain evidence="1 2">LPB0137</strain>
    </source>
</reference>
<dbReference type="STRING" id="1850254.LPB137_08550"/>
<dbReference type="RefSeq" id="WP_076087052.1">
    <property type="nucleotide sequence ID" value="NZ_CP019070.1"/>
</dbReference>
<dbReference type="Proteomes" id="UP000186074">
    <property type="component" value="Chromosome"/>
</dbReference>
<gene>
    <name evidence="1" type="ORF">LPB137_08550</name>
</gene>
<dbReference type="AlphaFoldDB" id="A0A1P8KMW0"/>